<gene>
    <name evidence="1" type="ORF">OXU80_22490</name>
</gene>
<evidence type="ECO:0000313" key="2">
    <source>
        <dbReference type="Proteomes" id="UP001163223"/>
    </source>
</evidence>
<organism evidence="1 2">
    <name type="scientific">Antarcticirhabdus aurantiaca</name>
    <dbReference type="NCBI Taxonomy" id="2606717"/>
    <lineage>
        <taxon>Bacteria</taxon>
        <taxon>Pseudomonadati</taxon>
        <taxon>Pseudomonadota</taxon>
        <taxon>Alphaproteobacteria</taxon>
        <taxon>Hyphomicrobiales</taxon>
        <taxon>Aurantimonadaceae</taxon>
        <taxon>Antarcticirhabdus</taxon>
    </lineage>
</organism>
<name>A0ACD4NL83_9HYPH</name>
<dbReference type="EMBL" id="CP113520">
    <property type="protein sequence ID" value="WAJ27584.1"/>
    <property type="molecule type" value="Genomic_DNA"/>
</dbReference>
<reference evidence="1" key="1">
    <citation type="submission" date="2022-11" db="EMBL/GenBank/DDBJ databases">
        <title>beta-Carotene-producing bacterium, Jeongeuplla avenae sp. nov., alleviates the salt stress of Arabidopsis seedlings.</title>
        <authorList>
            <person name="Jiang L."/>
            <person name="Lee J."/>
        </authorList>
    </citation>
    <scope>NUCLEOTIDE SEQUENCE</scope>
    <source>
        <strain evidence="1">DY_R2A_6</strain>
    </source>
</reference>
<accession>A0ACD4NL83</accession>
<keyword evidence="2" id="KW-1185">Reference proteome</keyword>
<proteinExistence type="predicted"/>
<protein>
    <submittedName>
        <fullName evidence="1">Uncharacterized protein</fullName>
    </submittedName>
</protein>
<sequence length="155" mass="16988">MTPATRAAIELCLVPEMMCRVLEAVQFPFTVDVKRTRADLLETMRAALAPLSDAERDATSDLVHLIVTEAQRSGRRADRLGLTAYHLARILTDADLLVIGDDDALRRSLNVMLPALQSAADDEMTDAAARKGAVRMIRDCQRRGLFPALSLEIAA</sequence>
<evidence type="ECO:0000313" key="1">
    <source>
        <dbReference type="EMBL" id="WAJ27584.1"/>
    </source>
</evidence>
<dbReference type="Proteomes" id="UP001163223">
    <property type="component" value="Chromosome"/>
</dbReference>